<sequence>MIMFMFILSSFSCFLVNPLSMGVLLLLYSFFVCLFVAKIMLSSWFCIIIMLVMIGGLLVIFMYISSISSNEKFKLKFKFYLFLFFLGVLGLDEFLFDFHCFDYINMINFMNLSDLFSMVSFYDVSCFSLTFFLVIYLIFTMVVVSNIMKHYMGPLRSFSYEKVFS</sequence>
<geneLocation type="mitochondrion" evidence="2"/>
<feature type="transmembrane region" description="Helical" evidence="1">
    <location>
        <begin position="44"/>
        <end position="65"/>
    </location>
</feature>
<feature type="transmembrane region" description="Helical" evidence="1">
    <location>
        <begin position="77"/>
        <end position="96"/>
    </location>
</feature>
<reference evidence="2" key="1">
    <citation type="submission" date="2021-06" db="EMBL/GenBank/DDBJ databases">
        <authorList>
            <consortium name="Expending Complete Mitogenomes of Ledrinae and Compositional heterogeneity effect on the phylogenetic inferences of paraphyletic family: Cicadellidae (Hemiptera: Cicadomorpha)"/>
            <person name="Huang W."/>
            <person name="Yu T."/>
            <person name="Zhang Y."/>
        </authorList>
    </citation>
    <scope>NUCLEOTIDE SEQUENCE</scope>
</reference>
<evidence type="ECO:0000256" key="1">
    <source>
        <dbReference type="SAM" id="Phobius"/>
    </source>
</evidence>
<keyword evidence="1" id="KW-0472">Membrane</keyword>
<reference evidence="2" key="2">
    <citation type="submission" date="2024-06" db="EMBL/GenBank/DDBJ databases">
        <title>Expending Complete Mitogenomes of Ledrinae and Compositional heterogeneity effect on the phylogenetic inferences of paraphyletic family: Cicadellidae (Hemiptera: Cicadomorpha).</title>
        <authorList>
            <person name="Huang W."/>
            <person name="Yu T."/>
            <person name="Zhang Y."/>
        </authorList>
    </citation>
    <scope>NUCLEOTIDE SEQUENCE</scope>
</reference>
<feature type="transmembrane region" description="Helical" evidence="1">
    <location>
        <begin position="6"/>
        <end position="37"/>
    </location>
</feature>
<dbReference type="EMBL" id="MZ333280">
    <property type="protein sequence ID" value="WXH77314.1"/>
    <property type="molecule type" value="Genomic_DNA"/>
</dbReference>
<gene>
    <name evidence="2" type="primary">ND6</name>
</gene>
<proteinExistence type="predicted"/>
<keyword evidence="2" id="KW-0496">Mitochondrion</keyword>
<protein>
    <submittedName>
        <fullName evidence="2">NADH dehydrogenase subunit 6</fullName>
    </submittedName>
</protein>
<feature type="transmembrane region" description="Helical" evidence="1">
    <location>
        <begin position="128"/>
        <end position="148"/>
    </location>
</feature>
<evidence type="ECO:0000313" key="2">
    <source>
        <dbReference type="EMBL" id="WXH77314.1"/>
    </source>
</evidence>
<keyword evidence="1" id="KW-1133">Transmembrane helix</keyword>
<dbReference type="AlphaFoldDB" id="A0AAU6PC39"/>
<name>A0AAU6PC39_9HEMI</name>
<accession>A0AAU6PC39</accession>
<organism evidence="2">
    <name type="scientific">Ledropsis sp</name>
    <dbReference type="NCBI Taxonomy" id="3133679"/>
    <lineage>
        <taxon>Eukaryota</taxon>
        <taxon>Metazoa</taxon>
        <taxon>Ecdysozoa</taxon>
        <taxon>Arthropoda</taxon>
        <taxon>Hexapoda</taxon>
        <taxon>Insecta</taxon>
        <taxon>Pterygota</taxon>
        <taxon>Neoptera</taxon>
        <taxon>Paraneoptera</taxon>
        <taxon>Hemiptera</taxon>
        <taxon>Auchenorrhyncha</taxon>
        <taxon>Membracoidea</taxon>
        <taxon>Cicadellidae</taxon>
        <taxon>Ledrinae</taxon>
        <taxon>Ledropsis</taxon>
    </lineage>
</organism>
<keyword evidence="1" id="KW-0812">Transmembrane</keyword>